<dbReference type="SMART" id="SM00415">
    <property type="entry name" value="HSF"/>
    <property type="match status" value="1"/>
</dbReference>
<dbReference type="InterPro" id="IPR000232">
    <property type="entry name" value="HSF_DNA-bd"/>
</dbReference>
<feature type="compositionally biased region" description="Basic and acidic residues" evidence="9">
    <location>
        <begin position="510"/>
        <end position="519"/>
    </location>
</feature>
<dbReference type="PROSITE" id="PS00434">
    <property type="entry name" value="HSF_DOMAIN"/>
    <property type="match status" value="1"/>
</dbReference>
<dbReference type="InterPro" id="IPR036390">
    <property type="entry name" value="WH_DNA-bd_sf"/>
</dbReference>
<feature type="domain" description="HSF-type DNA-binding" evidence="10">
    <location>
        <begin position="54"/>
        <end position="78"/>
    </location>
</feature>
<dbReference type="PRINTS" id="PR00056">
    <property type="entry name" value="HSFDOMAIN"/>
</dbReference>
<dbReference type="GO" id="GO:0000978">
    <property type="term" value="F:RNA polymerase II cis-regulatory region sequence-specific DNA binding"/>
    <property type="evidence" value="ECO:0007669"/>
    <property type="project" value="TreeGrafter"/>
</dbReference>
<sequence length="547" mass="61705">MEGSQGGSSSGPPPFLTKTYDMVDDPATSSIVSWSPNNSSFIVWNPAEFSRVLLPTYFKHNNFSSFIRQLNTYGFRKIDPERWEFANEDFARGHRHLLKNIHRRKPVHSHSQQQPQQGDSSASYRELEEEIVKLKQEKHVLVLELVRIGQQQQGTENRLQSLEERLQHMEKRQERLMEFLAKAMQNPRFMANFVQQNENNLHLATANKKRRLPKHDELMLTGGNEDVDGQMVVYNSNKNDVTKPVQMQVFNRDLSEEFQASSDTFINFFHDVTKPVQMQVFNRDLSEEFQASSDTFINFFHDVRNNAHCKAKDGESASNPSSELTLTEMHGKPGFTDSPVSLELSDVNTSSALQDSNIAFRLQEMPVSSGQKDMQVLPGSVGYIPSDISCNLSLNPPASPVCHASADDMEKVMHSSNIDNESFVGCKIHNRETNSGAVPMEVALPDYAPKSRSDEVMANGRVSETNKDGNSVGSGTVKKRINDVFWEQFLTEMPEPVDTEGTDSESQESVSKDKDESLSEKGNSWRTKKNMDQLTLQMGKLASAVKL</sequence>
<evidence type="ECO:0000256" key="3">
    <source>
        <dbReference type="ARBA" id="ARBA00023015"/>
    </source>
</evidence>
<accession>A0A0D6R070</accession>
<evidence type="ECO:0000256" key="6">
    <source>
        <dbReference type="ARBA" id="ARBA00023163"/>
    </source>
</evidence>
<dbReference type="GO" id="GO:0003700">
    <property type="term" value="F:DNA-binding transcription factor activity"/>
    <property type="evidence" value="ECO:0007669"/>
    <property type="project" value="InterPro"/>
</dbReference>
<dbReference type="GO" id="GO:0034605">
    <property type="term" value="P:cellular response to heat"/>
    <property type="evidence" value="ECO:0007669"/>
    <property type="project" value="TreeGrafter"/>
</dbReference>
<comment type="similarity">
    <text evidence="8">Belongs to the HSF family.</text>
</comment>
<keyword evidence="6" id="KW-0804">Transcription</keyword>
<evidence type="ECO:0000256" key="1">
    <source>
        <dbReference type="ARBA" id="ARBA00004123"/>
    </source>
</evidence>
<keyword evidence="5" id="KW-0238">DNA-binding</keyword>
<dbReference type="Pfam" id="PF00447">
    <property type="entry name" value="HSF_DNA-bind"/>
    <property type="match status" value="1"/>
</dbReference>
<feature type="compositionally biased region" description="Low complexity" evidence="9">
    <location>
        <begin position="109"/>
        <end position="123"/>
    </location>
</feature>
<organism evidence="11">
    <name type="scientific">Araucaria cunninghamii</name>
    <name type="common">Hoop pine</name>
    <name type="synonym">Moreton Bay pine</name>
    <dbReference type="NCBI Taxonomy" id="56994"/>
    <lineage>
        <taxon>Eukaryota</taxon>
        <taxon>Viridiplantae</taxon>
        <taxon>Streptophyta</taxon>
        <taxon>Embryophyta</taxon>
        <taxon>Tracheophyta</taxon>
        <taxon>Spermatophyta</taxon>
        <taxon>Pinopsida</taxon>
        <taxon>Pinidae</taxon>
        <taxon>Conifers II</taxon>
        <taxon>Araucariales</taxon>
        <taxon>Araucariaceae</taxon>
        <taxon>Araucaria</taxon>
    </lineage>
</organism>
<dbReference type="PANTHER" id="PTHR10015:SF322">
    <property type="entry name" value="HEAT STRESS TRANSCRIPTION FACTOR A-7A"/>
    <property type="match status" value="1"/>
</dbReference>
<dbReference type="GO" id="GO:0006357">
    <property type="term" value="P:regulation of transcription by RNA polymerase II"/>
    <property type="evidence" value="ECO:0007669"/>
    <property type="project" value="TreeGrafter"/>
</dbReference>
<feature type="region of interest" description="Disordered" evidence="9">
    <location>
        <begin position="104"/>
        <end position="124"/>
    </location>
</feature>
<keyword evidence="4" id="KW-0346">Stress response</keyword>
<feature type="region of interest" description="Disordered" evidence="9">
    <location>
        <begin position="492"/>
        <end position="532"/>
    </location>
</feature>
<evidence type="ECO:0000313" key="11">
    <source>
        <dbReference type="EMBL" id="JAG95668.1"/>
    </source>
</evidence>
<dbReference type="GO" id="GO:0005634">
    <property type="term" value="C:nucleus"/>
    <property type="evidence" value="ECO:0007669"/>
    <property type="project" value="UniProtKB-SubCell"/>
</dbReference>
<evidence type="ECO:0000256" key="8">
    <source>
        <dbReference type="RuleBase" id="RU004020"/>
    </source>
</evidence>
<keyword evidence="2" id="KW-0597">Phosphoprotein</keyword>
<dbReference type="FunFam" id="1.10.10.10:FF:000057">
    <property type="entry name" value="Heat shock transcription factor 1"/>
    <property type="match status" value="1"/>
</dbReference>
<dbReference type="SUPFAM" id="SSF46785">
    <property type="entry name" value="Winged helix' DNA-binding domain"/>
    <property type="match status" value="1"/>
</dbReference>
<feature type="compositionally biased region" description="Acidic residues" evidence="9">
    <location>
        <begin position="495"/>
        <end position="506"/>
    </location>
</feature>
<dbReference type="EMBL" id="GCKF01039874">
    <property type="protein sequence ID" value="JAG95668.1"/>
    <property type="molecule type" value="Transcribed_RNA"/>
</dbReference>
<dbReference type="AlphaFoldDB" id="A0A0D6R070"/>
<protein>
    <recommendedName>
        <fullName evidence="10">HSF-type DNA-binding domain-containing protein</fullName>
    </recommendedName>
</protein>
<reference evidence="11" key="1">
    <citation type="submission" date="2015-03" db="EMBL/GenBank/DDBJ databases">
        <title>A transcriptome of Araucaria cunninghamii, an australian fine timber species.</title>
        <authorList>
            <person name="Jing Yi C.J.Y."/>
            <person name="Yin San L.Y.S."/>
            <person name="Abdul Karim S.S."/>
            <person name="Wan Azmi N.N."/>
            <person name="Hercus R.R."/>
            <person name="Croft L.L."/>
        </authorList>
    </citation>
    <scope>NUCLEOTIDE SEQUENCE</scope>
    <source>
        <strain evidence="11">MI0301</strain>
        <tissue evidence="11">Leaf</tissue>
    </source>
</reference>
<evidence type="ECO:0000256" key="9">
    <source>
        <dbReference type="SAM" id="MobiDB-lite"/>
    </source>
</evidence>
<keyword evidence="7" id="KW-0539">Nucleus</keyword>
<dbReference type="PANTHER" id="PTHR10015">
    <property type="entry name" value="HEAT SHOCK TRANSCRIPTION FACTOR"/>
    <property type="match status" value="1"/>
</dbReference>
<comment type="subcellular location">
    <subcellularLocation>
        <location evidence="1">Nucleus</location>
    </subcellularLocation>
</comment>
<dbReference type="Gene3D" id="1.10.10.10">
    <property type="entry name" value="Winged helix-like DNA-binding domain superfamily/Winged helix DNA-binding domain"/>
    <property type="match status" value="1"/>
</dbReference>
<evidence type="ECO:0000256" key="2">
    <source>
        <dbReference type="ARBA" id="ARBA00022553"/>
    </source>
</evidence>
<name>A0A0D6R070_ARACU</name>
<evidence type="ECO:0000256" key="4">
    <source>
        <dbReference type="ARBA" id="ARBA00023016"/>
    </source>
</evidence>
<dbReference type="InterPro" id="IPR036388">
    <property type="entry name" value="WH-like_DNA-bd_sf"/>
</dbReference>
<evidence type="ECO:0000256" key="5">
    <source>
        <dbReference type="ARBA" id="ARBA00023125"/>
    </source>
</evidence>
<evidence type="ECO:0000256" key="7">
    <source>
        <dbReference type="ARBA" id="ARBA00023242"/>
    </source>
</evidence>
<proteinExistence type="inferred from homology"/>
<keyword evidence="3" id="KW-0805">Transcription regulation</keyword>
<evidence type="ECO:0000259" key="10">
    <source>
        <dbReference type="PROSITE" id="PS00434"/>
    </source>
</evidence>